<keyword evidence="3" id="KW-1185">Reference proteome</keyword>
<feature type="transmembrane region" description="Helical" evidence="1">
    <location>
        <begin position="20"/>
        <end position="40"/>
    </location>
</feature>
<proteinExistence type="predicted"/>
<protein>
    <submittedName>
        <fullName evidence="2">Uncharacterized protein</fullName>
    </submittedName>
</protein>
<keyword evidence="1" id="KW-1133">Transmembrane helix</keyword>
<keyword evidence="1" id="KW-0812">Transmembrane</keyword>
<evidence type="ECO:0000313" key="3">
    <source>
        <dbReference type="Proteomes" id="UP000236893"/>
    </source>
</evidence>
<reference evidence="2 3" key="1">
    <citation type="submission" date="2018-01" db="EMBL/GenBank/DDBJ databases">
        <authorList>
            <person name="Gaut B.S."/>
            <person name="Morton B.R."/>
            <person name="Clegg M.T."/>
            <person name="Duvall M.R."/>
        </authorList>
    </citation>
    <scope>NUCLEOTIDE SEQUENCE [LARGE SCALE GENOMIC DNA]</scope>
    <source>
        <strain evidence="2 3">HR-AV</strain>
    </source>
</reference>
<dbReference type="Proteomes" id="UP000236893">
    <property type="component" value="Unassembled WGS sequence"/>
</dbReference>
<comment type="caution">
    <text evidence="2">The sequence shown here is derived from an EMBL/GenBank/DDBJ whole genome shotgun (WGS) entry which is preliminary data.</text>
</comment>
<sequence length="79" mass="9110">MVFGSGRESERIDGLPISVFITNWFPLIFLTLLMLVGFVKNLRTNQISKAKSYVLIGLISLIIYPFRLPILDFFINLFQ</sequence>
<evidence type="ECO:0000313" key="2">
    <source>
        <dbReference type="EMBL" id="POY34637.1"/>
    </source>
</evidence>
<name>A0A2S4ZXB9_9SPHI</name>
<dbReference type="AlphaFoldDB" id="A0A2S4ZXB9"/>
<organism evidence="2 3">
    <name type="scientific">Solitalea longa</name>
    <dbReference type="NCBI Taxonomy" id="2079460"/>
    <lineage>
        <taxon>Bacteria</taxon>
        <taxon>Pseudomonadati</taxon>
        <taxon>Bacteroidota</taxon>
        <taxon>Sphingobacteriia</taxon>
        <taxon>Sphingobacteriales</taxon>
        <taxon>Sphingobacteriaceae</taxon>
        <taxon>Solitalea</taxon>
    </lineage>
</organism>
<accession>A0A2S4ZXB9</accession>
<evidence type="ECO:0000256" key="1">
    <source>
        <dbReference type="SAM" id="Phobius"/>
    </source>
</evidence>
<dbReference type="EMBL" id="PQVF01000028">
    <property type="protein sequence ID" value="POY34637.1"/>
    <property type="molecule type" value="Genomic_DNA"/>
</dbReference>
<keyword evidence="1" id="KW-0472">Membrane</keyword>
<gene>
    <name evidence="2" type="ORF">C3K47_19305</name>
</gene>
<feature type="transmembrane region" description="Helical" evidence="1">
    <location>
        <begin position="52"/>
        <end position="75"/>
    </location>
</feature>